<dbReference type="FunFam" id="3.40.640.10:FF:000084">
    <property type="entry name" value="IscS-like cysteine desulfurase"/>
    <property type="match status" value="1"/>
</dbReference>
<evidence type="ECO:0000256" key="2">
    <source>
        <dbReference type="ARBA" id="ARBA00006490"/>
    </source>
</evidence>
<dbReference type="InterPro" id="IPR015421">
    <property type="entry name" value="PyrdxlP-dep_Trfase_major"/>
</dbReference>
<dbReference type="Gene3D" id="1.10.260.50">
    <property type="match status" value="1"/>
</dbReference>
<dbReference type="Gene3D" id="3.40.640.10">
    <property type="entry name" value="Type I PLP-dependent aspartate aminotransferase-like (Major domain)"/>
    <property type="match status" value="1"/>
</dbReference>
<dbReference type="PATRIC" id="fig|908809.3.peg.468"/>
<name>A0A0R3K299_CALMK</name>
<keyword evidence="6" id="KW-0411">Iron-sulfur</keyword>
<evidence type="ECO:0000259" key="7">
    <source>
        <dbReference type="Pfam" id="PF00266"/>
    </source>
</evidence>
<sequence length="379" mass="42179">MIYFDNSATTKPYKEVVDEVMDCLTNYFGNPSSAHRLGIEAEKKLSSARERVARIINAGPNEIFFTSGGTEANNTVIKGLLKKGDHVITTKIEHKSVIQAVKQLEEDGIEATYLSVDKDGIINLDELKNSIKDNTRLVTIMYVNNEIGSIQPVEDIIKIVREKSKKAKIHFDAVQALGKIKIDVKKLDADFLSLSAHKIHGPKGVGALYVKKDLKLKSLLTGGGQEKDLRSGTENVPGISGFGVACDFAYNNIEKNIEKVKEIKMHFIKRLSEIDDCIVNSPFDDKHINNVLSVSFLGVRGEVLLHGLEDYKIYVSTGSACSAKKAGHKNYVLPEIGLNEDAIEGTIRFSFSHMNEIQEVDKTIDALKNLLKFLRRFKR</sequence>
<dbReference type="Proteomes" id="UP000052015">
    <property type="component" value="Unassembled WGS sequence"/>
</dbReference>
<dbReference type="InterPro" id="IPR015422">
    <property type="entry name" value="PyrdxlP-dep_Trfase_small"/>
</dbReference>
<protein>
    <submittedName>
        <fullName evidence="8">Cysteine desulfurase</fullName>
        <ecNumber evidence="8">2.8.1.7</ecNumber>
    </submittedName>
</protein>
<feature type="domain" description="Aminotransferase class V" evidence="7">
    <location>
        <begin position="2"/>
        <end position="362"/>
    </location>
</feature>
<dbReference type="SUPFAM" id="SSF53383">
    <property type="entry name" value="PLP-dependent transferases"/>
    <property type="match status" value="1"/>
</dbReference>
<reference evidence="8 9" key="1">
    <citation type="submission" date="2015-09" db="EMBL/GenBank/DDBJ databases">
        <title>Draft genome sequence of a Caloramator mitchellensis, a moderate thermophile from the Great Artesian Basin of Australia.</title>
        <authorList>
            <person name="Patel B.K."/>
        </authorList>
    </citation>
    <scope>NUCLEOTIDE SEQUENCE [LARGE SCALE GENOMIC DNA]</scope>
    <source>
        <strain evidence="8 9">VF08</strain>
    </source>
</reference>
<dbReference type="Pfam" id="PF00266">
    <property type="entry name" value="Aminotran_5"/>
    <property type="match status" value="1"/>
</dbReference>
<keyword evidence="3" id="KW-0479">Metal-binding</keyword>
<comment type="caution">
    <text evidence="8">The sequence shown here is derived from an EMBL/GenBank/DDBJ whole genome shotgun (WGS) entry which is preliminary data.</text>
</comment>
<evidence type="ECO:0000313" key="9">
    <source>
        <dbReference type="Proteomes" id="UP000052015"/>
    </source>
</evidence>
<evidence type="ECO:0000256" key="6">
    <source>
        <dbReference type="ARBA" id="ARBA00023014"/>
    </source>
</evidence>
<keyword evidence="5" id="KW-0408">Iron</keyword>
<dbReference type="PIRSF" id="PIRSF005572">
    <property type="entry name" value="NifS"/>
    <property type="match status" value="1"/>
</dbReference>
<dbReference type="Gene3D" id="3.90.1150.10">
    <property type="entry name" value="Aspartate Aminotransferase, domain 1"/>
    <property type="match status" value="1"/>
</dbReference>
<evidence type="ECO:0000256" key="1">
    <source>
        <dbReference type="ARBA" id="ARBA00001933"/>
    </source>
</evidence>
<dbReference type="InterPro" id="IPR015424">
    <property type="entry name" value="PyrdxlP-dep_Trfase"/>
</dbReference>
<comment type="similarity">
    <text evidence="2">Belongs to the class-V pyridoxal-phosphate-dependent aminotransferase family. NifS/IscS subfamily.</text>
</comment>
<evidence type="ECO:0000256" key="4">
    <source>
        <dbReference type="ARBA" id="ARBA00022898"/>
    </source>
</evidence>
<keyword evidence="4" id="KW-0663">Pyridoxal phosphate</keyword>
<gene>
    <name evidence="8" type="primary">iscS</name>
    <name evidence="8" type="ORF">ABG79_00463</name>
</gene>
<accession>A0A0R3K299</accession>
<evidence type="ECO:0000313" key="8">
    <source>
        <dbReference type="EMBL" id="KRQ87662.1"/>
    </source>
</evidence>
<dbReference type="EC" id="2.8.1.7" evidence="8"/>
<dbReference type="PANTHER" id="PTHR11601:SF50">
    <property type="entry name" value="CYSTEINE DESULFURASE ISCS 2-RELATED"/>
    <property type="match status" value="1"/>
</dbReference>
<dbReference type="InterPro" id="IPR000192">
    <property type="entry name" value="Aminotrans_V_dom"/>
</dbReference>
<dbReference type="PANTHER" id="PTHR11601">
    <property type="entry name" value="CYSTEINE DESULFURYLASE FAMILY MEMBER"/>
    <property type="match status" value="1"/>
</dbReference>
<dbReference type="GO" id="GO:0051536">
    <property type="term" value="F:iron-sulfur cluster binding"/>
    <property type="evidence" value="ECO:0007669"/>
    <property type="project" value="UniProtKB-KW"/>
</dbReference>
<comment type="cofactor">
    <cofactor evidence="1">
        <name>pyridoxal 5'-phosphate</name>
        <dbReference type="ChEBI" id="CHEBI:597326"/>
    </cofactor>
</comment>
<dbReference type="GO" id="GO:0031071">
    <property type="term" value="F:cysteine desulfurase activity"/>
    <property type="evidence" value="ECO:0007669"/>
    <property type="project" value="UniProtKB-EC"/>
</dbReference>
<keyword evidence="8" id="KW-0808">Transferase</keyword>
<dbReference type="STRING" id="908809.ABG79_00463"/>
<dbReference type="EMBL" id="LKHP01000002">
    <property type="protein sequence ID" value="KRQ87662.1"/>
    <property type="molecule type" value="Genomic_DNA"/>
</dbReference>
<dbReference type="AlphaFoldDB" id="A0A0R3K299"/>
<dbReference type="InterPro" id="IPR016454">
    <property type="entry name" value="Cysteine_dSase"/>
</dbReference>
<keyword evidence="9" id="KW-1185">Reference proteome</keyword>
<evidence type="ECO:0000256" key="5">
    <source>
        <dbReference type="ARBA" id="ARBA00023004"/>
    </source>
</evidence>
<evidence type="ECO:0000256" key="3">
    <source>
        <dbReference type="ARBA" id="ARBA00022723"/>
    </source>
</evidence>
<organism evidence="8 9">
    <name type="scientific">Caloramator mitchellensis</name>
    <dbReference type="NCBI Taxonomy" id="908809"/>
    <lineage>
        <taxon>Bacteria</taxon>
        <taxon>Bacillati</taxon>
        <taxon>Bacillota</taxon>
        <taxon>Clostridia</taxon>
        <taxon>Eubacteriales</taxon>
        <taxon>Clostridiaceae</taxon>
        <taxon>Caloramator</taxon>
    </lineage>
</organism>
<proteinExistence type="inferred from homology"/>
<dbReference type="GO" id="GO:0046872">
    <property type="term" value="F:metal ion binding"/>
    <property type="evidence" value="ECO:0007669"/>
    <property type="project" value="UniProtKB-KW"/>
</dbReference>